<sequence>MASDAAEKRAMLVNFYHQHNPEQAEHVDAIMQAHTMEGIRDDCMAQYNADPFKVPPPPPTAAMASDAEEKRVMLVNFYHQHNPEQAEHVDAIMQAHTMEGIRDDCMARYNADPFKVPPPPPTAAMASDAAEKRVMLVNFYHQHNPDQAEQVDAIMQAHTMEGIRDACVARYNADPFKVPPPPPTAAMASDAAEKRAMLVNFYRKHNPDQAEQVDAIMQAHTMEGIRDACVARYHADPFKLRPEI</sequence>
<evidence type="ECO:0000313" key="1">
    <source>
        <dbReference type="EMBL" id="KAK3241327.1"/>
    </source>
</evidence>
<name>A0AAE0EV95_9CHLO</name>
<evidence type="ECO:0000313" key="2">
    <source>
        <dbReference type="Proteomes" id="UP001190700"/>
    </source>
</evidence>
<dbReference type="EMBL" id="LGRX02033415">
    <property type="protein sequence ID" value="KAK3241327.1"/>
    <property type="molecule type" value="Genomic_DNA"/>
</dbReference>
<keyword evidence="2" id="KW-1185">Reference proteome</keyword>
<protein>
    <submittedName>
        <fullName evidence="1">Uncharacterized protein</fullName>
    </submittedName>
</protein>
<reference evidence="1 2" key="1">
    <citation type="journal article" date="2015" name="Genome Biol. Evol.">
        <title>Comparative Genomics of a Bacterivorous Green Alga Reveals Evolutionary Causalities and Consequences of Phago-Mixotrophic Mode of Nutrition.</title>
        <authorList>
            <person name="Burns J.A."/>
            <person name="Paasch A."/>
            <person name="Narechania A."/>
            <person name="Kim E."/>
        </authorList>
    </citation>
    <scope>NUCLEOTIDE SEQUENCE [LARGE SCALE GENOMIC DNA]</scope>
    <source>
        <strain evidence="1 2">PLY_AMNH</strain>
    </source>
</reference>
<dbReference type="AlphaFoldDB" id="A0AAE0EV95"/>
<dbReference type="Proteomes" id="UP001190700">
    <property type="component" value="Unassembled WGS sequence"/>
</dbReference>
<gene>
    <name evidence="1" type="ORF">CYMTET_48894</name>
</gene>
<organism evidence="1 2">
    <name type="scientific">Cymbomonas tetramitiformis</name>
    <dbReference type="NCBI Taxonomy" id="36881"/>
    <lineage>
        <taxon>Eukaryota</taxon>
        <taxon>Viridiplantae</taxon>
        <taxon>Chlorophyta</taxon>
        <taxon>Pyramimonadophyceae</taxon>
        <taxon>Pyramimonadales</taxon>
        <taxon>Pyramimonadaceae</taxon>
        <taxon>Cymbomonas</taxon>
    </lineage>
</organism>
<accession>A0AAE0EV95</accession>
<comment type="caution">
    <text evidence="1">The sequence shown here is derived from an EMBL/GenBank/DDBJ whole genome shotgun (WGS) entry which is preliminary data.</text>
</comment>
<proteinExistence type="predicted"/>